<evidence type="ECO:0000313" key="3">
    <source>
        <dbReference type="Proteomes" id="UP000192342"/>
    </source>
</evidence>
<dbReference type="Gene3D" id="3.30.530.20">
    <property type="match status" value="1"/>
</dbReference>
<feature type="signal peptide" evidence="1">
    <location>
        <begin position="1"/>
        <end position="19"/>
    </location>
</feature>
<dbReference type="OrthoDB" id="6329454at2"/>
<accession>A0A1Y1SEH7</accession>
<keyword evidence="3" id="KW-1185">Reference proteome</keyword>
<dbReference type="EMBL" id="AQQV01000002">
    <property type="protein sequence ID" value="ORE87400.1"/>
    <property type="molecule type" value="Genomic_DNA"/>
</dbReference>
<evidence type="ECO:0000313" key="2">
    <source>
        <dbReference type="EMBL" id="ORE87400.1"/>
    </source>
</evidence>
<sequence length="177" mass="19032">MKIPYLALALCSAAGSAQAAVLAQTDNGFQLENQVEVRADTAQAYQALVEDVGDWWPADHSWFGASENFSIQARPGGCLCEIAGADQVEHMRVVVARPGHLLRMVGGLGPLQSMGLSGPLDWIFEPLDQNKPEAGTRIRLRYTVSGFVPKPLGDFVNIVDQVQAQQLGALAGFINNN</sequence>
<dbReference type="SUPFAM" id="SSF55961">
    <property type="entry name" value="Bet v1-like"/>
    <property type="match status" value="1"/>
</dbReference>
<proteinExistence type="predicted"/>
<dbReference type="AlphaFoldDB" id="A0A1Y1SEH7"/>
<name>A0A1Y1SEH7_9GAMM</name>
<dbReference type="Proteomes" id="UP000192342">
    <property type="component" value="Unassembled WGS sequence"/>
</dbReference>
<dbReference type="InterPro" id="IPR023393">
    <property type="entry name" value="START-like_dom_sf"/>
</dbReference>
<keyword evidence="1" id="KW-0732">Signal</keyword>
<dbReference type="RefSeq" id="WP_083561637.1">
    <property type="nucleotide sequence ID" value="NZ_AQQV01000002.1"/>
</dbReference>
<gene>
    <name evidence="2" type="ORF">ATO7_10172</name>
</gene>
<feature type="chain" id="PRO_5013344929" evidence="1">
    <location>
        <begin position="20"/>
        <end position="177"/>
    </location>
</feature>
<evidence type="ECO:0000256" key="1">
    <source>
        <dbReference type="SAM" id="SignalP"/>
    </source>
</evidence>
<comment type="caution">
    <text evidence="2">The sequence shown here is derived from an EMBL/GenBank/DDBJ whole genome shotgun (WGS) entry which is preliminary data.</text>
</comment>
<protein>
    <submittedName>
        <fullName evidence="2">Polyketide cyclase/dehydrase</fullName>
    </submittedName>
</protein>
<organism evidence="2 3">
    <name type="scientific">Oceanococcus atlanticus</name>
    <dbReference type="NCBI Taxonomy" id="1317117"/>
    <lineage>
        <taxon>Bacteria</taxon>
        <taxon>Pseudomonadati</taxon>
        <taxon>Pseudomonadota</taxon>
        <taxon>Gammaproteobacteria</taxon>
        <taxon>Chromatiales</taxon>
        <taxon>Oceanococcaceae</taxon>
        <taxon>Oceanococcus</taxon>
    </lineage>
</organism>
<reference evidence="2 3" key="1">
    <citation type="submission" date="2013-04" db="EMBL/GenBank/DDBJ databases">
        <title>Oceanococcus atlanticus 22II-S10r2 Genome Sequencing.</title>
        <authorList>
            <person name="Lai Q."/>
            <person name="Li G."/>
            <person name="Shao Z."/>
        </authorList>
    </citation>
    <scope>NUCLEOTIDE SEQUENCE [LARGE SCALE GENOMIC DNA]</scope>
    <source>
        <strain evidence="2 3">22II-S10r2</strain>
    </source>
</reference>
<dbReference type="STRING" id="1317117.ATO7_10172"/>